<protein>
    <submittedName>
        <fullName evidence="1">Uncharacterized protein</fullName>
    </submittedName>
</protein>
<gene>
    <name evidence="1" type="ORF">V1525DRAFT_422819</name>
</gene>
<accession>A0ACC3SR15</accession>
<proteinExistence type="predicted"/>
<organism evidence="1 2">
    <name type="scientific">Lipomyces kononenkoae</name>
    <name type="common">Yeast</name>
    <dbReference type="NCBI Taxonomy" id="34357"/>
    <lineage>
        <taxon>Eukaryota</taxon>
        <taxon>Fungi</taxon>
        <taxon>Dikarya</taxon>
        <taxon>Ascomycota</taxon>
        <taxon>Saccharomycotina</taxon>
        <taxon>Lipomycetes</taxon>
        <taxon>Lipomycetales</taxon>
        <taxon>Lipomycetaceae</taxon>
        <taxon>Lipomyces</taxon>
    </lineage>
</organism>
<reference evidence="2" key="1">
    <citation type="journal article" date="2024" name="Front. Bioeng. Biotechnol.">
        <title>Genome-scale model development and genomic sequencing of the oleaginous clade Lipomyces.</title>
        <authorList>
            <person name="Czajka J.J."/>
            <person name="Han Y."/>
            <person name="Kim J."/>
            <person name="Mondo S.J."/>
            <person name="Hofstad B.A."/>
            <person name="Robles A."/>
            <person name="Haridas S."/>
            <person name="Riley R."/>
            <person name="LaButti K."/>
            <person name="Pangilinan J."/>
            <person name="Andreopoulos W."/>
            <person name="Lipzen A."/>
            <person name="Yan J."/>
            <person name="Wang M."/>
            <person name="Ng V."/>
            <person name="Grigoriev I.V."/>
            <person name="Spatafora J.W."/>
            <person name="Magnuson J.K."/>
            <person name="Baker S.E."/>
            <person name="Pomraning K.R."/>
        </authorList>
    </citation>
    <scope>NUCLEOTIDE SEQUENCE [LARGE SCALE GENOMIC DNA]</scope>
    <source>
        <strain evidence="2">CBS 7786</strain>
    </source>
</reference>
<dbReference type="EMBL" id="MU971583">
    <property type="protein sequence ID" value="KAK9233811.1"/>
    <property type="molecule type" value="Genomic_DNA"/>
</dbReference>
<name>A0ACC3SR15_LIPKO</name>
<evidence type="ECO:0000313" key="2">
    <source>
        <dbReference type="Proteomes" id="UP001433508"/>
    </source>
</evidence>
<dbReference type="Proteomes" id="UP001433508">
    <property type="component" value="Unassembled WGS sequence"/>
</dbReference>
<evidence type="ECO:0000313" key="1">
    <source>
        <dbReference type="EMBL" id="KAK9233811.1"/>
    </source>
</evidence>
<comment type="caution">
    <text evidence="1">The sequence shown here is derived from an EMBL/GenBank/DDBJ whole genome shotgun (WGS) entry which is preliminary data.</text>
</comment>
<sequence length="154" mass="16916">MCGNIPSRASEGGLIAVMHPLKETSSSSSSSVQDMNDFKILFNNRDNPHRTYAMFLVSDKSTRRALQIHPFFNLRIGKSGDLLAATDAASSSEPLYSFQLSATQMDNLEFELPLKLHLGVSTTGIVGRVVTVFTTGKKKEREEHVLGMGIIGWN</sequence>
<keyword evidence="2" id="KW-1185">Reference proteome</keyword>